<keyword evidence="1" id="KW-0812">Transmembrane</keyword>
<name>A0A8I1SVF7_THIA3</name>
<dbReference type="Proteomes" id="UP000664800">
    <property type="component" value="Unassembled WGS sequence"/>
</dbReference>
<feature type="transmembrane region" description="Helical" evidence="1">
    <location>
        <begin position="32"/>
        <end position="56"/>
    </location>
</feature>
<feature type="transmembrane region" description="Helical" evidence="1">
    <location>
        <begin position="6"/>
        <end position="25"/>
    </location>
</feature>
<dbReference type="EMBL" id="JAFKMR010000012">
    <property type="protein sequence ID" value="MBN8743603.1"/>
    <property type="molecule type" value="Genomic_DNA"/>
</dbReference>
<dbReference type="RefSeq" id="WP_276728570.1">
    <property type="nucleotide sequence ID" value="NZ_JAFKMR010000012.1"/>
</dbReference>
<accession>A0A8I1SVF7</accession>
<reference evidence="2" key="1">
    <citation type="submission" date="2021-02" db="EMBL/GenBank/DDBJ databases">
        <title>Thiocyanate and organic carbon inputs drive convergent selection for specific autotrophic Afipia and Thiobacillus strains within complex microbiomes.</title>
        <authorList>
            <person name="Huddy R.J."/>
            <person name="Sachdeva R."/>
            <person name="Kadzinga F."/>
            <person name="Kantor R.S."/>
            <person name="Harrison S.T.L."/>
            <person name="Banfield J.F."/>
        </authorList>
    </citation>
    <scope>NUCLEOTIDE SEQUENCE</scope>
    <source>
        <strain evidence="2">SCN18_13_7_16_R3_B_64_19</strain>
    </source>
</reference>
<evidence type="ECO:0000256" key="1">
    <source>
        <dbReference type="SAM" id="Phobius"/>
    </source>
</evidence>
<gene>
    <name evidence="2" type="ORF">J0I24_04765</name>
</gene>
<evidence type="ECO:0000313" key="2">
    <source>
        <dbReference type="EMBL" id="MBN8743603.1"/>
    </source>
</evidence>
<proteinExistence type="predicted"/>
<evidence type="ECO:0000313" key="3">
    <source>
        <dbReference type="Proteomes" id="UP000664800"/>
    </source>
</evidence>
<comment type="caution">
    <text evidence="2">The sequence shown here is derived from an EMBL/GenBank/DDBJ whole genome shotgun (WGS) entry which is preliminary data.</text>
</comment>
<sequence length="116" mass="12411">MLFQGVAVWAGLPAFLFALMLLLGFRLNTRFTWILLLLGLAGLASQGLSIACAGWANASAWLPDCCGLGSAARMLSAEGLWWLNLAWLLLALTVIAACAAAIWRLALPKRSKQKAP</sequence>
<keyword evidence="1" id="KW-0472">Membrane</keyword>
<organism evidence="2 3">
    <name type="scientific">Thiomonas arsenitoxydans (strain DSM 22701 / CIP 110005 / 3As)</name>
    <dbReference type="NCBI Taxonomy" id="426114"/>
    <lineage>
        <taxon>Bacteria</taxon>
        <taxon>Pseudomonadati</taxon>
        <taxon>Pseudomonadota</taxon>
        <taxon>Betaproteobacteria</taxon>
        <taxon>Burkholderiales</taxon>
        <taxon>Thiomonas</taxon>
    </lineage>
</organism>
<dbReference type="AlphaFoldDB" id="A0A8I1SVF7"/>
<protein>
    <submittedName>
        <fullName evidence="2">Uncharacterized protein</fullName>
    </submittedName>
</protein>
<keyword evidence="1" id="KW-1133">Transmembrane helix</keyword>
<feature type="transmembrane region" description="Helical" evidence="1">
    <location>
        <begin position="85"/>
        <end position="107"/>
    </location>
</feature>